<evidence type="ECO:0000259" key="5">
    <source>
        <dbReference type="PROSITE" id="PS50043"/>
    </source>
</evidence>
<dbReference type="STRING" id="435880.SAMN04487988_10642"/>
<keyword evidence="3" id="KW-0804">Transcription</keyword>
<feature type="modified residue" description="4-aspartylphosphate" evidence="4">
    <location>
        <position position="51"/>
    </location>
</feature>
<name>A0A1I2THZ5_9BACT</name>
<dbReference type="SMART" id="SM00448">
    <property type="entry name" value="REC"/>
    <property type="match status" value="1"/>
</dbReference>
<keyword evidence="2" id="KW-0238">DNA-binding</keyword>
<dbReference type="Proteomes" id="UP000199642">
    <property type="component" value="Unassembled WGS sequence"/>
</dbReference>
<dbReference type="GO" id="GO:0000160">
    <property type="term" value="P:phosphorelay signal transduction system"/>
    <property type="evidence" value="ECO:0007669"/>
    <property type="project" value="InterPro"/>
</dbReference>
<organism evidence="7 8">
    <name type="scientific">Algoriphagus hitonicola</name>
    <dbReference type="NCBI Taxonomy" id="435880"/>
    <lineage>
        <taxon>Bacteria</taxon>
        <taxon>Pseudomonadati</taxon>
        <taxon>Bacteroidota</taxon>
        <taxon>Cytophagia</taxon>
        <taxon>Cytophagales</taxon>
        <taxon>Cyclobacteriaceae</taxon>
        <taxon>Algoriphagus</taxon>
    </lineage>
</organism>
<keyword evidence="4" id="KW-0597">Phosphoprotein</keyword>
<dbReference type="PROSITE" id="PS50110">
    <property type="entry name" value="RESPONSE_REGULATORY"/>
    <property type="match status" value="1"/>
</dbReference>
<evidence type="ECO:0000256" key="4">
    <source>
        <dbReference type="PROSITE-ProRule" id="PRU00169"/>
    </source>
</evidence>
<evidence type="ECO:0000313" key="7">
    <source>
        <dbReference type="EMBL" id="SFG64498.1"/>
    </source>
</evidence>
<dbReference type="InterPro" id="IPR000792">
    <property type="entry name" value="Tscrpt_reg_LuxR_C"/>
</dbReference>
<dbReference type="RefSeq" id="WP_092791063.1">
    <property type="nucleotide sequence ID" value="NZ_FOPC01000006.1"/>
</dbReference>
<accession>A0A1I2THZ5</accession>
<dbReference type="InterPro" id="IPR016032">
    <property type="entry name" value="Sig_transdc_resp-reg_C-effctor"/>
</dbReference>
<dbReference type="InterPro" id="IPR036388">
    <property type="entry name" value="WH-like_DNA-bd_sf"/>
</dbReference>
<proteinExistence type="predicted"/>
<dbReference type="SMART" id="SM00421">
    <property type="entry name" value="HTH_LUXR"/>
    <property type="match status" value="1"/>
</dbReference>
<dbReference type="PROSITE" id="PS50043">
    <property type="entry name" value="HTH_LUXR_2"/>
    <property type="match status" value="1"/>
</dbReference>
<dbReference type="GO" id="GO:0003677">
    <property type="term" value="F:DNA binding"/>
    <property type="evidence" value="ECO:0007669"/>
    <property type="project" value="UniProtKB-KW"/>
</dbReference>
<evidence type="ECO:0000256" key="3">
    <source>
        <dbReference type="ARBA" id="ARBA00023163"/>
    </source>
</evidence>
<feature type="domain" description="Response regulatory" evidence="6">
    <location>
        <begin position="2"/>
        <end position="119"/>
    </location>
</feature>
<feature type="domain" description="HTH luxR-type" evidence="5">
    <location>
        <begin position="256"/>
        <end position="321"/>
    </location>
</feature>
<evidence type="ECO:0000313" key="8">
    <source>
        <dbReference type="Proteomes" id="UP000199642"/>
    </source>
</evidence>
<dbReference type="SUPFAM" id="SSF46894">
    <property type="entry name" value="C-terminal effector domain of the bipartite response regulators"/>
    <property type="match status" value="1"/>
</dbReference>
<dbReference type="EMBL" id="FOPC01000006">
    <property type="protein sequence ID" value="SFG64498.1"/>
    <property type="molecule type" value="Genomic_DNA"/>
</dbReference>
<dbReference type="Pfam" id="PF00072">
    <property type="entry name" value="Response_reg"/>
    <property type="match status" value="1"/>
</dbReference>
<dbReference type="PANTHER" id="PTHR44688">
    <property type="entry name" value="DNA-BINDING TRANSCRIPTIONAL ACTIVATOR DEVR_DOSR"/>
    <property type="match status" value="1"/>
</dbReference>
<evidence type="ECO:0000256" key="2">
    <source>
        <dbReference type="ARBA" id="ARBA00023125"/>
    </source>
</evidence>
<dbReference type="PRINTS" id="PR00038">
    <property type="entry name" value="HTHLUXR"/>
</dbReference>
<keyword evidence="8" id="KW-1185">Reference proteome</keyword>
<dbReference type="InterPro" id="IPR001789">
    <property type="entry name" value="Sig_transdc_resp-reg_receiver"/>
</dbReference>
<sequence length="325" mass="37902">MIKILLVQLEDCDSSLFELLSENGFDVSQVFEVGDALKGINSKKFDLVFCDHDLGNHDGFYVFKSIQSFLKELFIPFFLIMDRNVLKEELMLVYELGIDNVIFKPFDKDSILNKIEQTLKKKTEVNLFRVKDFKSFFKYSLAPMIWVSDEKIQTINYAVGKILGDYSEQLVDKKVEQIFELKEEDTTRLSYFKFKHQVVNECFLNSIKLKEGISQTFDLYLYRGKFTGSTEYLIEVCYLPSELKNKIRKNKNSGNSDEASLKLTSREQEVFRLSADGLPLKLIAEKLNISRRTVERHRANIMQKTNSNSIIEAISKIRNYEYHNS</sequence>
<dbReference type="CDD" id="cd06170">
    <property type="entry name" value="LuxR_C_like"/>
    <property type="match status" value="1"/>
</dbReference>
<dbReference type="Gene3D" id="3.40.50.2300">
    <property type="match status" value="1"/>
</dbReference>
<dbReference type="AlphaFoldDB" id="A0A1I2THZ5"/>
<dbReference type="Gene3D" id="1.10.10.10">
    <property type="entry name" value="Winged helix-like DNA-binding domain superfamily/Winged helix DNA-binding domain"/>
    <property type="match status" value="1"/>
</dbReference>
<reference evidence="8" key="1">
    <citation type="submission" date="2016-10" db="EMBL/GenBank/DDBJ databases">
        <authorList>
            <person name="Varghese N."/>
            <person name="Submissions S."/>
        </authorList>
    </citation>
    <scope>NUCLEOTIDE SEQUENCE [LARGE SCALE GENOMIC DNA]</scope>
    <source>
        <strain evidence="8">DSM 19315</strain>
    </source>
</reference>
<dbReference type="PANTHER" id="PTHR44688:SF16">
    <property type="entry name" value="DNA-BINDING TRANSCRIPTIONAL ACTIVATOR DEVR_DOSR"/>
    <property type="match status" value="1"/>
</dbReference>
<dbReference type="Pfam" id="PF00196">
    <property type="entry name" value="GerE"/>
    <property type="match status" value="1"/>
</dbReference>
<dbReference type="InterPro" id="IPR011006">
    <property type="entry name" value="CheY-like_superfamily"/>
</dbReference>
<protein>
    <submittedName>
        <fullName evidence="7">Two-component system, OmpR family, alkaline phosphatase synthesis response regulator PhoP</fullName>
    </submittedName>
</protein>
<dbReference type="OrthoDB" id="9781208at2"/>
<evidence type="ECO:0000259" key="6">
    <source>
        <dbReference type="PROSITE" id="PS50110"/>
    </source>
</evidence>
<evidence type="ECO:0000256" key="1">
    <source>
        <dbReference type="ARBA" id="ARBA00023015"/>
    </source>
</evidence>
<dbReference type="GO" id="GO:0006355">
    <property type="term" value="P:regulation of DNA-templated transcription"/>
    <property type="evidence" value="ECO:0007669"/>
    <property type="project" value="InterPro"/>
</dbReference>
<keyword evidence="1" id="KW-0805">Transcription regulation</keyword>
<gene>
    <name evidence="7" type="ORF">SAMN04487988_10642</name>
</gene>
<dbReference type="SUPFAM" id="SSF52172">
    <property type="entry name" value="CheY-like"/>
    <property type="match status" value="1"/>
</dbReference>